<accession>A0A8S3YQC1</accession>
<dbReference type="GO" id="GO:2000779">
    <property type="term" value="P:regulation of double-strand break repair"/>
    <property type="evidence" value="ECO:0007669"/>
    <property type="project" value="TreeGrafter"/>
</dbReference>
<dbReference type="Proteomes" id="UP000678393">
    <property type="component" value="Unassembled WGS sequence"/>
</dbReference>
<dbReference type="GO" id="GO:0003677">
    <property type="term" value="F:DNA binding"/>
    <property type="evidence" value="ECO:0007669"/>
    <property type="project" value="InterPro"/>
</dbReference>
<protein>
    <recommendedName>
        <fullName evidence="2">SAP domain-containing protein</fullName>
    </recommendedName>
</protein>
<keyword evidence="4" id="KW-1185">Reference proteome</keyword>
<feature type="domain" description="SAP" evidence="2">
    <location>
        <begin position="205"/>
        <end position="239"/>
    </location>
</feature>
<feature type="compositionally biased region" description="Basic and acidic residues" evidence="1">
    <location>
        <begin position="29"/>
        <end position="78"/>
    </location>
</feature>
<dbReference type="PANTHER" id="PTHR13468:SF1">
    <property type="entry name" value="PROTEIN DEK"/>
    <property type="match status" value="1"/>
</dbReference>
<dbReference type="InterPro" id="IPR036361">
    <property type="entry name" value="SAP_dom_sf"/>
</dbReference>
<feature type="non-terminal residue" evidence="3">
    <location>
        <position position="254"/>
    </location>
</feature>
<evidence type="ECO:0000313" key="3">
    <source>
        <dbReference type="EMBL" id="CAG5118983.1"/>
    </source>
</evidence>
<feature type="compositionally biased region" description="Basic and acidic residues" evidence="1">
    <location>
        <begin position="104"/>
        <end position="115"/>
    </location>
</feature>
<dbReference type="OrthoDB" id="370884at2759"/>
<comment type="caution">
    <text evidence="3">The sequence shown here is derived from an EMBL/GenBank/DDBJ whole genome shotgun (WGS) entry which is preliminary data.</text>
</comment>
<dbReference type="SUPFAM" id="SSF68906">
    <property type="entry name" value="SAP domain"/>
    <property type="match status" value="1"/>
</dbReference>
<sequence length="254" mass="28759">MADDENESRSGDEKPEVKDSVTESNETVSDNKESEPESKVADEPDAAKKEEEKSPKKVEKDQKEDKVVKKEKAKKKEETEDEIEDDDEDEDDDDEELPPGLLERPLEVEGKREKKKVERLSASMITSPTEKKKLEIEKGTGKKLGDIPYIEHQLNITKAVDLKPLHRVLFLRVGANNEIKKNIRQFSGFTHGKDSKEHEKRVACLNKLVLAELKAICLALGLERGGTKVNLVDRVMDFLMKPKDKGLNVKSKTK</sequence>
<evidence type="ECO:0000313" key="4">
    <source>
        <dbReference type="Proteomes" id="UP000678393"/>
    </source>
</evidence>
<dbReference type="GO" id="GO:0006325">
    <property type="term" value="P:chromatin organization"/>
    <property type="evidence" value="ECO:0007669"/>
    <property type="project" value="InterPro"/>
</dbReference>
<feature type="region of interest" description="Disordered" evidence="1">
    <location>
        <begin position="1"/>
        <end position="115"/>
    </location>
</feature>
<name>A0A8S3YQC1_9EUPU</name>
<dbReference type="GO" id="GO:0042393">
    <property type="term" value="F:histone binding"/>
    <property type="evidence" value="ECO:0007669"/>
    <property type="project" value="TreeGrafter"/>
</dbReference>
<dbReference type="PANTHER" id="PTHR13468">
    <property type="entry name" value="DEK PROTEIN"/>
    <property type="match status" value="1"/>
</dbReference>
<dbReference type="GO" id="GO:0005634">
    <property type="term" value="C:nucleus"/>
    <property type="evidence" value="ECO:0007669"/>
    <property type="project" value="TreeGrafter"/>
</dbReference>
<dbReference type="PROSITE" id="PS50800">
    <property type="entry name" value="SAP"/>
    <property type="match status" value="1"/>
</dbReference>
<feature type="compositionally biased region" description="Basic and acidic residues" evidence="1">
    <location>
        <begin position="7"/>
        <end position="21"/>
    </location>
</feature>
<proteinExistence type="predicted"/>
<dbReference type="AlphaFoldDB" id="A0A8S3YQC1"/>
<reference evidence="3" key="1">
    <citation type="submission" date="2021-04" db="EMBL/GenBank/DDBJ databases">
        <authorList>
            <consortium name="Molecular Ecology Group"/>
        </authorList>
    </citation>
    <scope>NUCLEOTIDE SEQUENCE</scope>
</reference>
<evidence type="ECO:0000259" key="2">
    <source>
        <dbReference type="PROSITE" id="PS50800"/>
    </source>
</evidence>
<feature type="compositionally biased region" description="Acidic residues" evidence="1">
    <location>
        <begin position="79"/>
        <end position="97"/>
    </location>
</feature>
<evidence type="ECO:0000256" key="1">
    <source>
        <dbReference type="SAM" id="MobiDB-lite"/>
    </source>
</evidence>
<organism evidence="3 4">
    <name type="scientific">Candidula unifasciata</name>
    <dbReference type="NCBI Taxonomy" id="100452"/>
    <lineage>
        <taxon>Eukaryota</taxon>
        <taxon>Metazoa</taxon>
        <taxon>Spiralia</taxon>
        <taxon>Lophotrochozoa</taxon>
        <taxon>Mollusca</taxon>
        <taxon>Gastropoda</taxon>
        <taxon>Heterobranchia</taxon>
        <taxon>Euthyneura</taxon>
        <taxon>Panpulmonata</taxon>
        <taxon>Eupulmonata</taxon>
        <taxon>Stylommatophora</taxon>
        <taxon>Helicina</taxon>
        <taxon>Helicoidea</taxon>
        <taxon>Geomitridae</taxon>
        <taxon>Candidula</taxon>
    </lineage>
</organism>
<dbReference type="InterPro" id="IPR003034">
    <property type="entry name" value="SAP_dom"/>
</dbReference>
<dbReference type="InterPro" id="IPR044198">
    <property type="entry name" value="DEK"/>
</dbReference>
<dbReference type="Pfam" id="PF02037">
    <property type="entry name" value="SAP"/>
    <property type="match status" value="1"/>
</dbReference>
<dbReference type="SMART" id="SM00513">
    <property type="entry name" value="SAP"/>
    <property type="match status" value="1"/>
</dbReference>
<dbReference type="EMBL" id="CAJHNH020000639">
    <property type="protein sequence ID" value="CAG5118983.1"/>
    <property type="molecule type" value="Genomic_DNA"/>
</dbReference>
<gene>
    <name evidence="3" type="ORF">CUNI_LOCUS4541</name>
</gene>